<organism evidence="4 5">
    <name type="scientific">BD1-7 clade bacterium</name>
    <dbReference type="NCBI Taxonomy" id="2029982"/>
    <lineage>
        <taxon>Bacteria</taxon>
        <taxon>Pseudomonadati</taxon>
        <taxon>Pseudomonadota</taxon>
        <taxon>Gammaproteobacteria</taxon>
        <taxon>Cellvibrionales</taxon>
        <taxon>Spongiibacteraceae</taxon>
        <taxon>BD1-7 clade</taxon>
    </lineage>
</organism>
<name>A0A5S9QR02_9GAMM</name>
<dbReference type="PIRSF" id="PIRSF006276">
    <property type="entry name" value="UspA"/>
    <property type="match status" value="1"/>
</dbReference>
<evidence type="ECO:0000313" key="5">
    <source>
        <dbReference type="Proteomes" id="UP000434580"/>
    </source>
</evidence>
<dbReference type="Proteomes" id="UP000434580">
    <property type="component" value="Unassembled WGS sequence"/>
</dbReference>
<keyword evidence="2" id="KW-0963">Cytoplasm</keyword>
<dbReference type="Gene3D" id="3.40.50.620">
    <property type="entry name" value="HUPs"/>
    <property type="match status" value="1"/>
</dbReference>
<accession>A0A5S9QR02</accession>
<evidence type="ECO:0000259" key="3">
    <source>
        <dbReference type="Pfam" id="PF00582"/>
    </source>
</evidence>
<dbReference type="CDD" id="cd00293">
    <property type="entry name" value="USP-like"/>
    <property type="match status" value="1"/>
</dbReference>
<evidence type="ECO:0000256" key="2">
    <source>
        <dbReference type="PIRNR" id="PIRNR006276"/>
    </source>
</evidence>
<protein>
    <recommendedName>
        <fullName evidence="2">Universal stress protein</fullName>
    </recommendedName>
</protein>
<evidence type="ECO:0000256" key="1">
    <source>
        <dbReference type="ARBA" id="ARBA00008791"/>
    </source>
</evidence>
<dbReference type="OrthoDB" id="239260at2"/>
<gene>
    <name evidence="4" type="ORF">DPBNPPHM_02513</name>
</gene>
<proteinExistence type="inferred from homology"/>
<dbReference type="SUPFAM" id="SSF52402">
    <property type="entry name" value="Adenine nucleotide alpha hydrolases-like"/>
    <property type="match status" value="1"/>
</dbReference>
<reference evidence="4 5" key="1">
    <citation type="submission" date="2019-11" db="EMBL/GenBank/DDBJ databases">
        <authorList>
            <person name="Holert J."/>
        </authorList>
    </citation>
    <scope>NUCLEOTIDE SEQUENCE [LARGE SCALE GENOMIC DNA]</scope>
    <source>
        <strain evidence="4">BC5_2</strain>
    </source>
</reference>
<feature type="domain" description="UspA" evidence="3">
    <location>
        <begin position="2"/>
        <end position="141"/>
    </location>
</feature>
<dbReference type="PANTHER" id="PTHR46268">
    <property type="entry name" value="STRESS RESPONSE PROTEIN NHAX"/>
    <property type="match status" value="1"/>
</dbReference>
<dbReference type="AlphaFoldDB" id="A0A5S9QR02"/>
<dbReference type="InterPro" id="IPR006016">
    <property type="entry name" value="UspA"/>
</dbReference>
<dbReference type="PANTHER" id="PTHR46268:SF6">
    <property type="entry name" value="UNIVERSAL STRESS PROTEIN UP12"/>
    <property type="match status" value="1"/>
</dbReference>
<dbReference type="EMBL" id="CACSII010000020">
    <property type="protein sequence ID" value="CAA0119829.1"/>
    <property type="molecule type" value="Genomic_DNA"/>
</dbReference>
<evidence type="ECO:0000313" key="4">
    <source>
        <dbReference type="EMBL" id="CAA0119829.1"/>
    </source>
</evidence>
<dbReference type="InterPro" id="IPR014729">
    <property type="entry name" value="Rossmann-like_a/b/a_fold"/>
</dbReference>
<comment type="similarity">
    <text evidence="1 2">Belongs to the universal stress protein A family.</text>
</comment>
<dbReference type="Pfam" id="PF00582">
    <property type="entry name" value="Usp"/>
    <property type="match status" value="1"/>
</dbReference>
<sequence length="148" mass="16019">MQIVLAAVDFESMEASKTVIEKARAFAHSSDAELHLIHVAPPVTSSYTAALTLGILGDELKEITNQNETAARKLLLELGGDDILTENCHVVIGNPANRLYAVAHRIGADIVIIGNNHHSGMHVGSVAHKLVHLAKFDLYIVNTHTEKE</sequence>
<dbReference type="GO" id="GO:0005737">
    <property type="term" value="C:cytoplasm"/>
    <property type="evidence" value="ECO:0007669"/>
    <property type="project" value="UniProtKB-SubCell"/>
</dbReference>
<dbReference type="InterPro" id="IPR006015">
    <property type="entry name" value="Universal_stress_UspA"/>
</dbReference>
<comment type="subcellular location">
    <subcellularLocation>
        <location evidence="2">Cytoplasm</location>
    </subcellularLocation>
</comment>